<feature type="compositionally biased region" description="Basic and acidic residues" evidence="2">
    <location>
        <begin position="223"/>
        <end position="235"/>
    </location>
</feature>
<name>S3E993_GLAL2</name>
<evidence type="ECO:0000313" key="4">
    <source>
        <dbReference type="Proteomes" id="UP000016922"/>
    </source>
</evidence>
<sequence length="291" mass="32945">MANLPLEKDTSPFYLDELNDWRTRLGYKDDVLTSDDDLGVDDNSLRARQPSKRAVYERAMKILHESRLPFNQDICLLRREQDGIILRPVVRKLRSVGRELLVNEERTQKEKADRKKEEEERERERIATEKSKRQQIETHLSRKQIDKLEHQILQVSRQLAAAKEKAKSQEEKAEGTTALMNSAKAVVYTETEPEKQDDYGHSLASSRTPRNGKGTVDGSKLSSTEKGRSSTEKAKPKQVVKSRVTVIDLSDDSDSANLNSASLQAEHALANAKANLELAQAKAEDVRRKVG</sequence>
<dbReference type="RefSeq" id="XP_008077830.1">
    <property type="nucleotide sequence ID" value="XM_008079639.1"/>
</dbReference>
<evidence type="ECO:0000256" key="2">
    <source>
        <dbReference type="SAM" id="MobiDB-lite"/>
    </source>
</evidence>
<accession>S3E993</accession>
<dbReference type="GeneID" id="19469584"/>
<dbReference type="HOGENOM" id="CLU_956589_0_0_1"/>
<evidence type="ECO:0000313" key="3">
    <source>
        <dbReference type="EMBL" id="EPE34843.1"/>
    </source>
</evidence>
<evidence type="ECO:0000256" key="1">
    <source>
        <dbReference type="SAM" id="Coils"/>
    </source>
</evidence>
<feature type="region of interest" description="Disordered" evidence="2">
    <location>
        <begin position="106"/>
        <end position="140"/>
    </location>
</feature>
<proteinExistence type="predicted"/>
<feature type="region of interest" description="Disordered" evidence="2">
    <location>
        <begin position="189"/>
        <end position="242"/>
    </location>
</feature>
<gene>
    <name evidence="3" type="ORF">GLAREA_10538</name>
</gene>
<dbReference type="EMBL" id="KE145355">
    <property type="protein sequence ID" value="EPE34843.1"/>
    <property type="molecule type" value="Genomic_DNA"/>
</dbReference>
<dbReference type="Proteomes" id="UP000016922">
    <property type="component" value="Unassembled WGS sequence"/>
</dbReference>
<reference evidence="3 4" key="1">
    <citation type="journal article" date="2013" name="BMC Genomics">
        <title>Genomics-driven discovery of the pneumocandin biosynthetic gene cluster in the fungus Glarea lozoyensis.</title>
        <authorList>
            <person name="Chen L."/>
            <person name="Yue Q."/>
            <person name="Zhang X."/>
            <person name="Xiang M."/>
            <person name="Wang C."/>
            <person name="Li S."/>
            <person name="Che Y."/>
            <person name="Ortiz-Lopez F.J."/>
            <person name="Bills G.F."/>
            <person name="Liu X."/>
            <person name="An Z."/>
        </authorList>
    </citation>
    <scope>NUCLEOTIDE SEQUENCE [LARGE SCALE GENOMIC DNA]</scope>
    <source>
        <strain evidence="4">ATCC 20868 / MF5171</strain>
    </source>
</reference>
<protein>
    <submittedName>
        <fullName evidence="3">Uncharacterized protein</fullName>
    </submittedName>
</protein>
<dbReference type="KEGG" id="glz:GLAREA_10538"/>
<keyword evidence="1" id="KW-0175">Coiled coil</keyword>
<organism evidence="3 4">
    <name type="scientific">Glarea lozoyensis (strain ATCC 20868 / MF5171)</name>
    <dbReference type="NCBI Taxonomy" id="1116229"/>
    <lineage>
        <taxon>Eukaryota</taxon>
        <taxon>Fungi</taxon>
        <taxon>Dikarya</taxon>
        <taxon>Ascomycota</taxon>
        <taxon>Pezizomycotina</taxon>
        <taxon>Leotiomycetes</taxon>
        <taxon>Helotiales</taxon>
        <taxon>Helotiaceae</taxon>
        <taxon>Glarea</taxon>
    </lineage>
</organism>
<keyword evidence="4" id="KW-1185">Reference proteome</keyword>
<feature type="coiled-coil region" evidence="1">
    <location>
        <begin position="262"/>
        <end position="289"/>
    </location>
</feature>
<dbReference type="AlphaFoldDB" id="S3E993"/>